<dbReference type="eggNOG" id="ENOG5032XNU">
    <property type="taxonomic scope" value="Bacteria"/>
</dbReference>
<dbReference type="KEGG" id="fli:Fleli_2738"/>
<protein>
    <recommendedName>
        <fullName evidence="4">Yip1 domain-containing protein</fullName>
    </recommendedName>
</protein>
<feature type="transmembrane region" description="Helical" evidence="1">
    <location>
        <begin position="165"/>
        <end position="189"/>
    </location>
</feature>
<dbReference type="HOGENOM" id="CLU_118085_0_0_10"/>
<feature type="transmembrane region" description="Helical" evidence="1">
    <location>
        <begin position="90"/>
        <end position="111"/>
    </location>
</feature>
<gene>
    <name evidence="2" type="ordered locus">Fleli_2738</name>
</gene>
<dbReference type="AlphaFoldDB" id="I4AMA7"/>
<name>I4AMA7_BERLS</name>
<dbReference type="PATRIC" id="fig|880071.3.peg.2725"/>
<organism evidence="2 3">
    <name type="scientific">Bernardetia litoralis (strain ATCC 23117 / DSM 6794 / NBRC 15988 / NCIMB 1366 / Fx l1 / Sio-4)</name>
    <name type="common">Flexibacter litoralis</name>
    <dbReference type="NCBI Taxonomy" id="880071"/>
    <lineage>
        <taxon>Bacteria</taxon>
        <taxon>Pseudomonadati</taxon>
        <taxon>Bacteroidota</taxon>
        <taxon>Cytophagia</taxon>
        <taxon>Cytophagales</taxon>
        <taxon>Bernardetiaceae</taxon>
        <taxon>Bernardetia</taxon>
    </lineage>
</organism>
<evidence type="ECO:0000313" key="3">
    <source>
        <dbReference type="Proteomes" id="UP000006054"/>
    </source>
</evidence>
<keyword evidence="1" id="KW-0812">Transmembrane</keyword>
<evidence type="ECO:0000313" key="2">
    <source>
        <dbReference type="EMBL" id="AFM05092.1"/>
    </source>
</evidence>
<dbReference type="EMBL" id="CP003345">
    <property type="protein sequence ID" value="AFM05092.1"/>
    <property type="molecule type" value="Genomic_DNA"/>
</dbReference>
<feature type="transmembrane region" description="Helical" evidence="1">
    <location>
        <begin position="20"/>
        <end position="40"/>
    </location>
</feature>
<feature type="transmembrane region" description="Helical" evidence="1">
    <location>
        <begin position="131"/>
        <end position="153"/>
    </location>
</feature>
<proteinExistence type="predicted"/>
<dbReference type="RefSeq" id="WP_014798529.1">
    <property type="nucleotide sequence ID" value="NC_018018.1"/>
</dbReference>
<dbReference type="Proteomes" id="UP000006054">
    <property type="component" value="Chromosome"/>
</dbReference>
<keyword evidence="1" id="KW-0472">Membrane</keyword>
<sequence length="190" mass="21432">MKQITTLLLNPFEKYSETILLIFGTCFTILGTLLGFYFNARFDGVLDMHLVKNSTLKEVTLDNLINIFCLLVFLFGVAKFINSKTRFIDILNTILISRFAIYVFVLLPTPSKEVIKNLTTGNITQISDLDIFLLSMGGLMALLGLVWYIILLYNGFKTASNAKKILPIVLFVVSILLAEILSKILISYFN</sequence>
<keyword evidence="1" id="KW-1133">Transmembrane helix</keyword>
<evidence type="ECO:0008006" key="4">
    <source>
        <dbReference type="Google" id="ProtNLM"/>
    </source>
</evidence>
<dbReference type="OrthoDB" id="9809549at2"/>
<dbReference type="STRING" id="880071.Fleli_2738"/>
<keyword evidence="3" id="KW-1185">Reference proteome</keyword>
<accession>I4AMA7</accession>
<feature type="transmembrane region" description="Helical" evidence="1">
    <location>
        <begin position="60"/>
        <end position="78"/>
    </location>
</feature>
<reference evidence="3" key="1">
    <citation type="submission" date="2012-06" db="EMBL/GenBank/DDBJ databases">
        <title>The complete genome of Flexibacter litoralis DSM 6794.</title>
        <authorList>
            <person name="Lucas S."/>
            <person name="Copeland A."/>
            <person name="Lapidus A."/>
            <person name="Glavina del Rio T."/>
            <person name="Dalin E."/>
            <person name="Tice H."/>
            <person name="Bruce D."/>
            <person name="Goodwin L."/>
            <person name="Pitluck S."/>
            <person name="Peters L."/>
            <person name="Ovchinnikova G."/>
            <person name="Lu M."/>
            <person name="Kyrpides N."/>
            <person name="Mavromatis K."/>
            <person name="Ivanova N."/>
            <person name="Brettin T."/>
            <person name="Detter J.C."/>
            <person name="Han C."/>
            <person name="Larimer F."/>
            <person name="Land M."/>
            <person name="Hauser L."/>
            <person name="Markowitz V."/>
            <person name="Cheng J.-F."/>
            <person name="Hugenholtz P."/>
            <person name="Woyke T."/>
            <person name="Wu D."/>
            <person name="Spring S."/>
            <person name="Lang E."/>
            <person name="Kopitz M."/>
            <person name="Brambilla E."/>
            <person name="Klenk H.-P."/>
            <person name="Eisen J.A."/>
        </authorList>
    </citation>
    <scope>NUCLEOTIDE SEQUENCE [LARGE SCALE GENOMIC DNA]</scope>
    <source>
        <strain evidence="3">ATCC 23117 / DSM 6794 / NBRC 15988 / NCIMB 1366 / Sio-4</strain>
    </source>
</reference>
<evidence type="ECO:0000256" key="1">
    <source>
        <dbReference type="SAM" id="Phobius"/>
    </source>
</evidence>